<evidence type="ECO:0000259" key="9">
    <source>
        <dbReference type="PROSITE" id="PS50929"/>
    </source>
</evidence>
<reference evidence="10" key="1">
    <citation type="journal article" date="2021" name="PeerJ">
        <title>Extensive microbial diversity within the chicken gut microbiome revealed by metagenomics and culture.</title>
        <authorList>
            <person name="Gilroy R."/>
            <person name="Ravi A."/>
            <person name="Getino M."/>
            <person name="Pursley I."/>
            <person name="Horton D.L."/>
            <person name="Alikhan N.F."/>
            <person name="Baker D."/>
            <person name="Gharbi K."/>
            <person name="Hall N."/>
            <person name="Watson M."/>
            <person name="Adriaenssens E.M."/>
            <person name="Foster-Nyarko E."/>
            <person name="Jarju S."/>
            <person name="Secka A."/>
            <person name="Antonio M."/>
            <person name="Oren A."/>
            <person name="Chaudhuri R.R."/>
            <person name="La Ragione R."/>
            <person name="Hildebrand F."/>
            <person name="Pallen M.J."/>
        </authorList>
    </citation>
    <scope>NUCLEOTIDE SEQUENCE</scope>
    <source>
        <strain evidence="10">USAMLcec2-132</strain>
    </source>
</reference>
<evidence type="ECO:0000256" key="7">
    <source>
        <dbReference type="SAM" id="Phobius"/>
    </source>
</evidence>
<evidence type="ECO:0000313" key="10">
    <source>
        <dbReference type="EMBL" id="HJC22766.1"/>
    </source>
</evidence>
<dbReference type="PANTHER" id="PTHR24221">
    <property type="entry name" value="ATP-BINDING CASSETTE SUB-FAMILY B"/>
    <property type="match status" value="1"/>
</dbReference>
<evidence type="ECO:0000256" key="6">
    <source>
        <dbReference type="ARBA" id="ARBA00023136"/>
    </source>
</evidence>
<evidence type="ECO:0000256" key="4">
    <source>
        <dbReference type="ARBA" id="ARBA00022840"/>
    </source>
</evidence>
<dbReference type="SUPFAM" id="SSF52540">
    <property type="entry name" value="P-loop containing nucleoside triphosphate hydrolases"/>
    <property type="match status" value="1"/>
</dbReference>
<dbReference type="GO" id="GO:0034040">
    <property type="term" value="F:ATPase-coupled lipid transmembrane transporter activity"/>
    <property type="evidence" value="ECO:0007669"/>
    <property type="project" value="TreeGrafter"/>
</dbReference>
<dbReference type="InterPro" id="IPR011527">
    <property type="entry name" value="ABC1_TM_dom"/>
</dbReference>
<dbReference type="GO" id="GO:0005524">
    <property type="term" value="F:ATP binding"/>
    <property type="evidence" value="ECO:0007669"/>
    <property type="project" value="UniProtKB-KW"/>
</dbReference>
<dbReference type="InterPro" id="IPR003593">
    <property type="entry name" value="AAA+_ATPase"/>
</dbReference>
<dbReference type="GO" id="GO:0005886">
    <property type="term" value="C:plasma membrane"/>
    <property type="evidence" value="ECO:0007669"/>
    <property type="project" value="UniProtKB-SubCell"/>
</dbReference>
<dbReference type="PANTHER" id="PTHR24221:SF654">
    <property type="entry name" value="ATP-BINDING CASSETTE SUB-FAMILY B MEMBER 6"/>
    <property type="match status" value="1"/>
</dbReference>
<feature type="domain" description="ABC transmembrane type-1" evidence="9">
    <location>
        <begin position="26"/>
        <end position="307"/>
    </location>
</feature>
<protein>
    <submittedName>
        <fullName evidence="10">ABC transporter ATP-binding protein/permease</fullName>
    </submittedName>
</protein>
<evidence type="ECO:0000259" key="8">
    <source>
        <dbReference type="PROSITE" id="PS50893"/>
    </source>
</evidence>
<keyword evidence="4 10" id="KW-0067">ATP-binding</keyword>
<evidence type="ECO:0000313" key="11">
    <source>
        <dbReference type="Proteomes" id="UP000823891"/>
    </source>
</evidence>
<name>A0A9D2NC86_9FIRM</name>
<keyword evidence="2 7" id="KW-0812">Transmembrane</keyword>
<dbReference type="PROSITE" id="PS50929">
    <property type="entry name" value="ABC_TM1F"/>
    <property type="match status" value="1"/>
</dbReference>
<evidence type="ECO:0000256" key="1">
    <source>
        <dbReference type="ARBA" id="ARBA00004651"/>
    </source>
</evidence>
<keyword evidence="6 7" id="KW-0472">Membrane</keyword>
<comment type="subcellular location">
    <subcellularLocation>
        <location evidence="1">Cell membrane</location>
        <topology evidence="1">Multi-pass membrane protein</topology>
    </subcellularLocation>
</comment>
<sequence length="561" mass="62105">MKGKKIKRRDLIPFISFLKREWWVLAAATLLLTGFSVVRTYSASYISEIVEYLQTGRPIGGVIALALIGAAVSCSSYVMRYAGSMLCVMLTEKLALQTRRRLVEHLEKIPWSEYERLKTGQLQAVIRSDVQQGADLIYSVFSRIELNVLLFLATFVYMLLISPAPAVLIAVFTLCMAFVNQRILTRQKLYRKRSRDAAGEVGETVLTACRGMSTVKAYRAQPFILSLLGEKKRIYNDAVYQAERIDAGRLSAYNLTSNVVLYAAVLILGYEGLQGKVSWGDILVFIVLVRQVIMPAEVIFRWMGRVAVGLAAWERIGDVFAIPAEENGRGSVPEPEEEFALKAVSFSYGPDAQILDGQELSLRKGELTALIGGSGSGKTTLCKILCGLYGAQEEKIGGETGEKGYRLRMERIVDGKKDKSSGSVDWCVYNPAEPELFRMSVYENIVFGRTEISRQDCMAAAEQLGAADFIRALPEGIDTVIEAGGRTLSGGQRQAVMNLRALLSGRKMLILDEAFASLDTNRRDRLTDCLKKQGREKFILLVAHQERVAGQCEKVIGIGKA</sequence>
<feature type="transmembrane region" description="Helical" evidence="7">
    <location>
        <begin position="136"/>
        <end position="160"/>
    </location>
</feature>
<dbReference type="Gene3D" id="3.40.50.300">
    <property type="entry name" value="P-loop containing nucleotide triphosphate hydrolases"/>
    <property type="match status" value="1"/>
</dbReference>
<proteinExistence type="predicted"/>
<dbReference type="SUPFAM" id="SSF90123">
    <property type="entry name" value="ABC transporter transmembrane region"/>
    <property type="match status" value="1"/>
</dbReference>
<dbReference type="Proteomes" id="UP000823891">
    <property type="component" value="Unassembled WGS sequence"/>
</dbReference>
<dbReference type="InterPro" id="IPR003439">
    <property type="entry name" value="ABC_transporter-like_ATP-bd"/>
</dbReference>
<organism evidence="10 11">
    <name type="scientific">Candidatus Eisenbergiella merdavium</name>
    <dbReference type="NCBI Taxonomy" id="2838551"/>
    <lineage>
        <taxon>Bacteria</taxon>
        <taxon>Bacillati</taxon>
        <taxon>Bacillota</taxon>
        <taxon>Clostridia</taxon>
        <taxon>Lachnospirales</taxon>
        <taxon>Lachnospiraceae</taxon>
        <taxon>Eisenbergiella</taxon>
    </lineage>
</organism>
<keyword evidence="5 7" id="KW-1133">Transmembrane helix</keyword>
<dbReference type="SMART" id="SM00382">
    <property type="entry name" value="AAA"/>
    <property type="match status" value="1"/>
</dbReference>
<dbReference type="EMBL" id="DWWS01000016">
    <property type="protein sequence ID" value="HJC22766.1"/>
    <property type="molecule type" value="Genomic_DNA"/>
</dbReference>
<dbReference type="InterPro" id="IPR027417">
    <property type="entry name" value="P-loop_NTPase"/>
</dbReference>
<evidence type="ECO:0000256" key="3">
    <source>
        <dbReference type="ARBA" id="ARBA00022741"/>
    </source>
</evidence>
<dbReference type="AlphaFoldDB" id="A0A9D2NC86"/>
<gene>
    <name evidence="10" type="ORF">H9761_03575</name>
</gene>
<accession>A0A9D2NC86</accession>
<feature type="domain" description="ABC transporter" evidence="8">
    <location>
        <begin position="339"/>
        <end position="561"/>
    </location>
</feature>
<dbReference type="InterPro" id="IPR036640">
    <property type="entry name" value="ABC1_TM_sf"/>
</dbReference>
<reference evidence="10" key="2">
    <citation type="submission" date="2021-04" db="EMBL/GenBank/DDBJ databases">
        <authorList>
            <person name="Gilroy R."/>
        </authorList>
    </citation>
    <scope>NUCLEOTIDE SEQUENCE</scope>
    <source>
        <strain evidence="10">USAMLcec2-132</strain>
    </source>
</reference>
<dbReference type="InterPro" id="IPR039421">
    <property type="entry name" value="Type_1_exporter"/>
</dbReference>
<dbReference type="PROSITE" id="PS50893">
    <property type="entry name" value="ABC_TRANSPORTER_2"/>
    <property type="match status" value="1"/>
</dbReference>
<comment type="caution">
    <text evidence="10">The sequence shown here is derived from an EMBL/GenBank/DDBJ whole genome shotgun (WGS) entry which is preliminary data.</text>
</comment>
<dbReference type="GO" id="GO:0016887">
    <property type="term" value="F:ATP hydrolysis activity"/>
    <property type="evidence" value="ECO:0007669"/>
    <property type="project" value="InterPro"/>
</dbReference>
<dbReference type="Gene3D" id="1.20.1560.10">
    <property type="entry name" value="ABC transporter type 1, transmembrane domain"/>
    <property type="match status" value="1"/>
</dbReference>
<keyword evidence="3" id="KW-0547">Nucleotide-binding</keyword>
<dbReference type="Pfam" id="PF00664">
    <property type="entry name" value="ABC_membrane"/>
    <property type="match status" value="1"/>
</dbReference>
<dbReference type="CDD" id="cd07346">
    <property type="entry name" value="ABC_6TM_exporters"/>
    <property type="match status" value="1"/>
</dbReference>
<feature type="transmembrane region" description="Helical" evidence="7">
    <location>
        <begin position="58"/>
        <end position="79"/>
    </location>
</feature>
<dbReference type="Pfam" id="PF00005">
    <property type="entry name" value="ABC_tran"/>
    <property type="match status" value="1"/>
</dbReference>
<evidence type="ECO:0000256" key="2">
    <source>
        <dbReference type="ARBA" id="ARBA00022692"/>
    </source>
</evidence>
<dbReference type="GO" id="GO:0140359">
    <property type="term" value="F:ABC-type transporter activity"/>
    <property type="evidence" value="ECO:0007669"/>
    <property type="project" value="InterPro"/>
</dbReference>
<evidence type="ECO:0000256" key="5">
    <source>
        <dbReference type="ARBA" id="ARBA00022989"/>
    </source>
</evidence>